<dbReference type="RefSeq" id="WP_231821047.1">
    <property type="nucleotide sequence ID" value="NZ_CP082781.1"/>
</dbReference>
<feature type="transmembrane region" description="Helical" evidence="7">
    <location>
        <begin position="466"/>
        <end position="486"/>
    </location>
</feature>
<keyword evidence="3 7" id="KW-0812">Transmembrane</keyword>
<feature type="transmembrane region" description="Helical" evidence="7">
    <location>
        <begin position="314"/>
        <end position="338"/>
    </location>
</feature>
<dbReference type="InterPro" id="IPR050250">
    <property type="entry name" value="Macrolide_Exporter_MacB"/>
</dbReference>
<dbReference type="Pfam" id="PF12704">
    <property type="entry name" value="MacB_PCD"/>
    <property type="match status" value="1"/>
</dbReference>
<dbReference type="Pfam" id="PF02687">
    <property type="entry name" value="FtsX"/>
    <property type="match status" value="1"/>
</dbReference>
<evidence type="ECO:0000259" key="8">
    <source>
        <dbReference type="Pfam" id="PF02687"/>
    </source>
</evidence>
<evidence type="ECO:0000256" key="4">
    <source>
        <dbReference type="ARBA" id="ARBA00022989"/>
    </source>
</evidence>
<sequence>MSGPGTLRVVRRTVSTTPALSAFIIVVVAVLSFLGAAAPVALHDARTATIQREIRDLPPTLRSASAGIAGLPHLDARPTPGAGVWGGAIRDAEAGREALPQPLRGLLGTPRIVSQLDPLPSFAEGPIPKNTVALVADPLFADRTRITQGRAPESGATDAVEVAVSEEVARQLAWPVGTARTVTGARLLLTGLFAPRADGHGDWAFLAGALEPRVEITPDGDVILNALAFTDRDEVTAFVPQAKNAATAAWMLFDVDRLDAEDAPTVAQQLRLLASNAVRLRPETGDFHDTGLLYSSGAPEAIDRAVARGEAMTAVVTVAAIGPVAVAVVALALCGRMLALRRVRTVRLMQARGASTAQLVALLGGEGLALGLVGAVLGAGAALVLPGWDGALSLFVPLILALVPAVVLPASALAEARTHARRDLGAPVGGRPWARLAVEGVVLLATAALVALLLTRRTVAGAVDPLLIVLPVLLGASGSVLALRVLPPLLGVIERRGARMPGLIALLGPARARRDPSVRTAPVLAVVVGIGVAVFSVVFAGTVSAGIARTAQTATGADLRISAGYVPPGEVERIAGIPGVERVAPLYADLAGELDAGARTVRIRLYVVDRQELAAVQDGRAAALPLPPALSEPADGAVPVVASRALLDLVGQEVGDVLEVGGTPTRVVGAAPDLVPFGSATRWIIVDRANAADLDVRRPAISRLFASLAPGTDAAAVDAAVRDILGPDIETTAPGQIVEELSEDPAYRLVVAALAAACVLVALLLGITVAVTLVLGAAGRGRLLALLRTLGHRRRDDLAVVAWEVVPALAVALPFGLVAGAGMSWLVIGAIDLRGFVGGVTQPPLDVGGALPAAVIGGFVLVAAVAIAVATRIAGRVGSAEAIRSGDEEG</sequence>
<evidence type="ECO:0000256" key="7">
    <source>
        <dbReference type="SAM" id="Phobius"/>
    </source>
</evidence>
<feature type="domain" description="MacB-like periplasmic core" evidence="9">
    <location>
        <begin position="523"/>
        <end position="723"/>
    </location>
</feature>
<evidence type="ECO:0000256" key="6">
    <source>
        <dbReference type="ARBA" id="ARBA00038076"/>
    </source>
</evidence>
<name>A0ABY3RUL9_9MICO</name>
<dbReference type="PANTHER" id="PTHR30572:SF4">
    <property type="entry name" value="ABC TRANSPORTER PERMEASE YTRF"/>
    <property type="match status" value="1"/>
</dbReference>
<dbReference type="EMBL" id="CP082781">
    <property type="protein sequence ID" value="UGS27767.1"/>
    <property type="molecule type" value="Genomic_DNA"/>
</dbReference>
<comment type="similarity">
    <text evidence="6">Belongs to the ABC-4 integral membrane protein family.</text>
</comment>
<evidence type="ECO:0000256" key="5">
    <source>
        <dbReference type="ARBA" id="ARBA00023136"/>
    </source>
</evidence>
<feature type="domain" description="ABC3 transporter permease C-terminal" evidence="8">
    <location>
        <begin position="758"/>
        <end position="868"/>
    </location>
</feature>
<feature type="transmembrane region" description="Helical" evidence="7">
    <location>
        <begin position="20"/>
        <end position="42"/>
    </location>
</feature>
<keyword evidence="4 7" id="KW-1133">Transmembrane helix</keyword>
<proteinExistence type="inferred from homology"/>
<accession>A0ABY3RUL9</accession>
<evidence type="ECO:0000259" key="9">
    <source>
        <dbReference type="Pfam" id="PF12704"/>
    </source>
</evidence>
<dbReference type="PANTHER" id="PTHR30572">
    <property type="entry name" value="MEMBRANE COMPONENT OF TRANSPORTER-RELATED"/>
    <property type="match status" value="1"/>
</dbReference>
<evidence type="ECO:0000256" key="2">
    <source>
        <dbReference type="ARBA" id="ARBA00022475"/>
    </source>
</evidence>
<keyword evidence="11" id="KW-1185">Reference proteome</keyword>
<feature type="transmembrane region" description="Helical" evidence="7">
    <location>
        <begin position="851"/>
        <end position="874"/>
    </location>
</feature>
<evidence type="ECO:0000313" key="10">
    <source>
        <dbReference type="EMBL" id="UGS27767.1"/>
    </source>
</evidence>
<feature type="transmembrane region" description="Helical" evidence="7">
    <location>
        <begin position="359"/>
        <end position="385"/>
    </location>
</feature>
<keyword evidence="5 7" id="KW-0472">Membrane</keyword>
<organism evidence="10 11">
    <name type="scientific">Microbacterium resistens</name>
    <dbReference type="NCBI Taxonomy" id="156977"/>
    <lineage>
        <taxon>Bacteria</taxon>
        <taxon>Bacillati</taxon>
        <taxon>Actinomycetota</taxon>
        <taxon>Actinomycetes</taxon>
        <taxon>Micrococcales</taxon>
        <taxon>Microbacteriaceae</taxon>
        <taxon>Microbacterium</taxon>
    </lineage>
</organism>
<keyword evidence="2" id="KW-1003">Cell membrane</keyword>
<evidence type="ECO:0000313" key="11">
    <source>
        <dbReference type="Proteomes" id="UP001199642"/>
    </source>
</evidence>
<evidence type="ECO:0000256" key="1">
    <source>
        <dbReference type="ARBA" id="ARBA00004651"/>
    </source>
</evidence>
<feature type="transmembrane region" description="Helical" evidence="7">
    <location>
        <begin position="521"/>
        <end position="543"/>
    </location>
</feature>
<dbReference type="InterPro" id="IPR003838">
    <property type="entry name" value="ABC3_permease_C"/>
</dbReference>
<feature type="transmembrane region" description="Helical" evidence="7">
    <location>
        <begin position="798"/>
        <end position="831"/>
    </location>
</feature>
<dbReference type="Proteomes" id="UP001199642">
    <property type="component" value="Chromosome"/>
</dbReference>
<feature type="transmembrane region" description="Helical" evidence="7">
    <location>
        <begin position="749"/>
        <end position="777"/>
    </location>
</feature>
<feature type="transmembrane region" description="Helical" evidence="7">
    <location>
        <begin position="433"/>
        <end position="454"/>
    </location>
</feature>
<gene>
    <name evidence="10" type="ORF">K8F61_06215</name>
</gene>
<evidence type="ECO:0000256" key="3">
    <source>
        <dbReference type="ARBA" id="ARBA00022692"/>
    </source>
</evidence>
<dbReference type="InterPro" id="IPR025857">
    <property type="entry name" value="MacB_PCD"/>
</dbReference>
<feature type="transmembrane region" description="Helical" evidence="7">
    <location>
        <begin position="391"/>
        <end position="413"/>
    </location>
</feature>
<comment type="subcellular location">
    <subcellularLocation>
        <location evidence="1">Cell membrane</location>
        <topology evidence="1">Multi-pass membrane protein</topology>
    </subcellularLocation>
</comment>
<protein>
    <recommendedName>
        <fullName evidence="12">FtsX-like permease family protein</fullName>
    </recommendedName>
</protein>
<reference evidence="10 11" key="1">
    <citation type="submission" date="2023-01" db="EMBL/GenBank/DDBJ databases">
        <title>Characterization of estradiol degrading bacteria Microbacterium sp. MZT7 and reveal degrading genes through genome analysis.</title>
        <authorList>
            <person name="Hao P."/>
            <person name="Gao Y."/>
        </authorList>
    </citation>
    <scope>NUCLEOTIDE SEQUENCE [LARGE SCALE GENOMIC DNA]</scope>
    <source>
        <strain evidence="10 11">MZT7</strain>
    </source>
</reference>
<evidence type="ECO:0008006" key="12">
    <source>
        <dbReference type="Google" id="ProtNLM"/>
    </source>
</evidence>